<feature type="region of interest" description="Disordered" evidence="1">
    <location>
        <begin position="123"/>
        <end position="154"/>
    </location>
</feature>
<dbReference type="InterPro" id="IPR001623">
    <property type="entry name" value="DnaJ_domain"/>
</dbReference>
<protein>
    <recommendedName>
        <fullName evidence="2">J domain-containing protein</fullName>
    </recommendedName>
</protein>
<dbReference type="Pfam" id="PF00226">
    <property type="entry name" value="DnaJ"/>
    <property type="match status" value="1"/>
</dbReference>
<reference evidence="3 4" key="1">
    <citation type="submission" date="2023-10" db="EMBL/GenBank/DDBJ databases">
        <title>Chromosome-scale genome assembly provides insights into flower coloration mechanisms of Canna indica.</title>
        <authorList>
            <person name="Li C."/>
        </authorList>
    </citation>
    <scope>NUCLEOTIDE SEQUENCE [LARGE SCALE GENOMIC DNA]</scope>
    <source>
        <tissue evidence="3">Flower</tissue>
    </source>
</reference>
<dbReference type="SMART" id="SM00271">
    <property type="entry name" value="DnaJ"/>
    <property type="match status" value="1"/>
</dbReference>
<evidence type="ECO:0000256" key="1">
    <source>
        <dbReference type="SAM" id="MobiDB-lite"/>
    </source>
</evidence>
<proteinExistence type="predicted"/>
<dbReference type="AlphaFoldDB" id="A0AAQ3KFR2"/>
<dbReference type="PANTHER" id="PTHR44137:SF53">
    <property type="entry name" value="DNAJ DOMAIN CONTAINING PROTEIN, EXPRESSED"/>
    <property type="match status" value="1"/>
</dbReference>
<dbReference type="InterPro" id="IPR036869">
    <property type="entry name" value="J_dom_sf"/>
</dbReference>
<feature type="compositionally biased region" description="Low complexity" evidence="1">
    <location>
        <begin position="132"/>
        <end position="142"/>
    </location>
</feature>
<name>A0AAQ3KFR2_9LILI</name>
<accession>A0AAQ3KFR2</accession>
<evidence type="ECO:0000313" key="3">
    <source>
        <dbReference type="EMBL" id="WOL08028.1"/>
    </source>
</evidence>
<dbReference type="PANTHER" id="PTHR44137">
    <property type="entry name" value="BNAC03G44070D PROTEIN"/>
    <property type="match status" value="1"/>
</dbReference>
<sequence length="241" mass="26282">MECNRQDALKALELAEKKFNSNDIEGAKRLAQKARTMFRDLPGLRQTLAAYDVHLAASKKSSSSGGINWHSVLGVNPKADLRRLREQFRKMSILTHPDKNPSAAADGAFKLIMEAWTKLSNAARRDDGGGANANDAKNNGGSKAKGGGKRREEEEEEAAEESICPACNNYGCEFLDNERTIKKCECCELVVLLAKNVNLRVEGRGSVKLTTEKVQIGVRNADEIEINGGSCVKFSARKAGN</sequence>
<dbReference type="EMBL" id="CP136894">
    <property type="protein sequence ID" value="WOL08028.1"/>
    <property type="molecule type" value="Genomic_DNA"/>
</dbReference>
<evidence type="ECO:0000313" key="4">
    <source>
        <dbReference type="Proteomes" id="UP001327560"/>
    </source>
</evidence>
<dbReference type="CDD" id="cd06257">
    <property type="entry name" value="DnaJ"/>
    <property type="match status" value="1"/>
</dbReference>
<dbReference type="Proteomes" id="UP001327560">
    <property type="component" value="Chromosome 5"/>
</dbReference>
<feature type="domain" description="J" evidence="2">
    <location>
        <begin position="68"/>
        <end position="130"/>
    </location>
</feature>
<dbReference type="PROSITE" id="PS50076">
    <property type="entry name" value="DNAJ_2"/>
    <property type="match status" value="1"/>
</dbReference>
<dbReference type="PRINTS" id="PR00625">
    <property type="entry name" value="JDOMAIN"/>
</dbReference>
<dbReference type="SUPFAM" id="SSF46565">
    <property type="entry name" value="Chaperone J-domain"/>
    <property type="match status" value="1"/>
</dbReference>
<gene>
    <name evidence="3" type="ORF">Cni_G16780</name>
</gene>
<dbReference type="Gene3D" id="1.10.287.110">
    <property type="entry name" value="DnaJ domain"/>
    <property type="match status" value="1"/>
</dbReference>
<evidence type="ECO:0000259" key="2">
    <source>
        <dbReference type="PROSITE" id="PS50076"/>
    </source>
</evidence>
<organism evidence="3 4">
    <name type="scientific">Canna indica</name>
    <name type="common">Indian-shot</name>
    <dbReference type="NCBI Taxonomy" id="4628"/>
    <lineage>
        <taxon>Eukaryota</taxon>
        <taxon>Viridiplantae</taxon>
        <taxon>Streptophyta</taxon>
        <taxon>Embryophyta</taxon>
        <taxon>Tracheophyta</taxon>
        <taxon>Spermatophyta</taxon>
        <taxon>Magnoliopsida</taxon>
        <taxon>Liliopsida</taxon>
        <taxon>Zingiberales</taxon>
        <taxon>Cannaceae</taxon>
        <taxon>Canna</taxon>
    </lineage>
</organism>
<dbReference type="GO" id="GO:0005783">
    <property type="term" value="C:endoplasmic reticulum"/>
    <property type="evidence" value="ECO:0007669"/>
    <property type="project" value="UniProtKB-ARBA"/>
</dbReference>
<keyword evidence="4" id="KW-1185">Reference proteome</keyword>